<feature type="transmembrane region" description="Helical" evidence="26">
    <location>
        <begin position="1049"/>
        <end position="1070"/>
    </location>
</feature>
<evidence type="ECO:0000256" key="11">
    <source>
        <dbReference type="ARBA" id="ARBA00044884"/>
    </source>
</evidence>
<evidence type="ECO:0000256" key="25">
    <source>
        <dbReference type="SAM" id="MobiDB-lite"/>
    </source>
</evidence>
<evidence type="ECO:0000256" key="10">
    <source>
        <dbReference type="ARBA" id="ARBA00044881"/>
    </source>
</evidence>
<evidence type="ECO:0000256" key="12">
    <source>
        <dbReference type="ARBA" id="ARBA00044891"/>
    </source>
</evidence>
<evidence type="ECO:0000256" key="13">
    <source>
        <dbReference type="ARBA" id="ARBA00044893"/>
    </source>
</evidence>
<feature type="transmembrane region" description="Helical" evidence="26">
    <location>
        <begin position="782"/>
        <end position="801"/>
    </location>
</feature>
<dbReference type="SUPFAM" id="SSF103473">
    <property type="entry name" value="MFS general substrate transporter"/>
    <property type="match status" value="1"/>
</dbReference>
<protein>
    <recommendedName>
        <fullName evidence="21">Lysosomal dipeptide transporter MFSD1</fullName>
    </recommendedName>
    <alternativeName>
        <fullName evidence="22">Major facilitator superfamily domain-containing protein 1</fullName>
    </alternativeName>
</protein>
<comment type="catalytic activity">
    <reaction evidence="12">
        <text>L-lysyl-L-alpha-amino acid(out) = L-lysyl-L-alpha-amino acid(in)</text>
        <dbReference type="Rhea" id="RHEA:79387"/>
        <dbReference type="ChEBI" id="CHEBI:229965"/>
    </reaction>
</comment>
<feature type="transmembrane region" description="Helical" evidence="26">
    <location>
        <begin position="1108"/>
        <end position="1131"/>
    </location>
</feature>
<comment type="catalytic activity">
    <reaction evidence="16">
        <text>L-lysyl-L-lysine(out) = L-lysyl-L-lysine(in)</text>
        <dbReference type="Rhea" id="RHEA:79403"/>
        <dbReference type="ChEBI" id="CHEBI:229956"/>
    </reaction>
</comment>
<feature type="transmembrane region" description="Helical" evidence="26">
    <location>
        <begin position="911"/>
        <end position="931"/>
    </location>
</feature>
<name>A0A813U0J4_9BILA</name>
<feature type="transmembrane region" description="Helical" evidence="26">
    <location>
        <begin position="952"/>
        <end position="977"/>
    </location>
</feature>
<comment type="catalytic activity">
    <reaction evidence="18">
        <text>L-histidyl-L-alpha-amino acid(out) = L-histidyl-L-alpha-amino acid(in)</text>
        <dbReference type="Rhea" id="RHEA:79379"/>
        <dbReference type="ChEBI" id="CHEBI:229964"/>
    </reaction>
</comment>
<evidence type="ECO:0000259" key="27">
    <source>
        <dbReference type="PROSITE" id="PS50850"/>
    </source>
</evidence>
<evidence type="ECO:0000256" key="21">
    <source>
        <dbReference type="ARBA" id="ARBA00044985"/>
    </source>
</evidence>
<evidence type="ECO:0000256" key="22">
    <source>
        <dbReference type="ARBA" id="ARBA00045018"/>
    </source>
</evidence>
<comment type="catalytic activity">
    <reaction evidence="20">
        <text>L-lysyl-glycine(out) = L-lysyl-glycine(in)</text>
        <dbReference type="Rhea" id="RHEA:79407"/>
        <dbReference type="ChEBI" id="CHEBI:191202"/>
    </reaction>
</comment>
<dbReference type="InterPro" id="IPR011701">
    <property type="entry name" value="MFS"/>
</dbReference>
<keyword evidence="6 26" id="KW-0472">Membrane</keyword>
<dbReference type="Proteomes" id="UP000663829">
    <property type="component" value="Unassembled WGS sequence"/>
</dbReference>
<keyword evidence="5 26" id="KW-1133">Transmembrane helix</keyword>
<keyword evidence="30" id="KW-1185">Reference proteome</keyword>
<comment type="catalytic activity">
    <reaction evidence="10">
        <text>L-alpha-aminoacyl-L-arginine(out) = L-alpha-aminoacyl-L-arginine(in)</text>
        <dbReference type="Rhea" id="RHEA:79367"/>
        <dbReference type="ChEBI" id="CHEBI:229968"/>
    </reaction>
</comment>
<keyword evidence="3" id="KW-0813">Transport</keyword>
<dbReference type="InterPro" id="IPR020846">
    <property type="entry name" value="MFS_dom"/>
</dbReference>
<keyword evidence="7" id="KW-0458">Lysosome</keyword>
<feature type="region of interest" description="Disordered" evidence="25">
    <location>
        <begin position="1"/>
        <end position="21"/>
    </location>
</feature>
<dbReference type="InterPro" id="IPR036259">
    <property type="entry name" value="MFS_trans_sf"/>
</dbReference>
<evidence type="ECO:0000256" key="14">
    <source>
        <dbReference type="ARBA" id="ARBA00044898"/>
    </source>
</evidence>
<evidence type="ECO:0000256" key="15">
    <source>
        <dbReference type="ARBA" id="ARBA00044899"/>
    </source>
</evidence>
<dbReference type="PROSITE" id="PS50850">
    <property type="entry name" value="MFS"/>
    <property type="match status" value="1"/>
</dbReference>
<dbReference type="PANTHER" id="PTHR23512:SF3">
    <property type="entry name" value="MAJOR FACILITATOR SUPERFAMILY DOMAIN-CONTAINING PROTEIN 1"/>
    <property type="match status" value="1"/>
</dbReference>
<dbReference type="InterPro" id="IPR036322">
    <property type="entry name" value="WD40_repeat_dom_sf"/>
</dbReference>
<comment type="catalytic activity">
    <reaction evidence="17">
        <text>L-arginyl-glycine(out) = L-arginyl-glycine(in)</text>
        <dbReference type="Rhea" id="RHEA:79391"/>
        <dbReference type="ChEBI" id="CHEBI:229955"/>
    </reaction>
</comment>
<evidence type="ECO:0000256" key="1">
    <source>
        <dbReference type="ARBA" id="ARBA00004155"/>
    </source>
</evidence>
<evidence type="ECO:0000256" key="5">
    <source>
        <dbReference type="ARBA" id="ARBA00022989"/>
    </source>
</evidence>
<evidence type="ECO:0000256" key="4">
    <source>
        <dbReference type="ARBA" id="ARBA00022692"/>
    </source>
</evidence>
<evidence type="ECO:0000256" key="2">
    <source>
        <dbReference type="ARBA" id="ARBA00008335"/>
    </source>
</evidence>
<gene>
    <name evidence="28" type="ORF">GPM918_LOCUS4329</name>
    <name evidence="29" type="ORF">SRO942_LOCUS4330</name>
</gene>
<dbReference type="EMBL" id="CAJOBC010000578">
    <property type="protein sequence ID" value="CAF3602922.1"/>
    <property type="molecule type" value="Genomic_DNA"/>
</dbReference>
<feature type="domain" description="Major facilitator superfamily (MFS) profile" evidence="27">
    <location>
        <begin position="733"/>
        <end position="1136"/>
    </location>
</feature>
<comment type="catalytic activity">
    <reaction evidence="9">
        <text>L-histidyl-glycine(out) = L-histidyl-glycine(in)</text>
        <dbReference type="Rhea" id="RHEA:79395"/>
        <dbReference type="ChEBI" id="CHEBI:229957"/>
    </reaction>
</comment>
<evidence type="ECO:0000256" key="19">
    <source>
        <dbReference type="ARBA" id="ARBA00044919"/>
    </source>
</evidence>
<evidence type="ECO:0000256" key="9">
    <source>
        <dbReference type="ARBA" id="ARBA00044878"/>
    </source>
</evidence>
<dbReference type="PANTHER" id="PTHR23512">
    <property type="entry name" value="MAJOR FACILITATOR SUPERFAMILY DOMAIN-CONTAINING PROTEIN 1"/>
    <property type="match status" value="1"/>
</dbReference>
<comment type="catalytic activity">
    <reaction evidence="15">
        <text>L-arginyl-L-alpha-amino acid(out) = L-arginyl-L-alpha-amino acid(in)</text>
        <dbReference type="Rhea" id="RHEA:79371"/>
        <dbReference type="ChEBI" id="CHEBI:84315"/>
    </reaction>
</comment>
<evidence type="ECO:0000256" key="16">
    <source>
        <dbReference type="ARBA" id="ARBA00044900"/>
    </source>
</evidence>
<comment type="caution">
    <text evidence="28">The sequence shown here is derived from an EMBL/GenBank/DDBJ whole genome shotgun (WGS) entry which is preliminary data.</text>
</comment>
<dbReference type="SUPFAM" id="SSF50978">
    <property type="entry name" value="WD40 repeat-like"/>
    <property type="match status" value="1"/>
</dbReference>
<evidence type="ECO:0000313" key="29">
    <source>
        <dbReference type="EMBL" id="CAF3602922.1"/>
    </source>
</evidence>
<dbReference type="Pfam" id="PF07690">
    <property type="entry name" value="MFS_1"/>
    <property type="match status" value="2"/>
</dbReference>
<evidence type="ECO:0000256" key="23">
    <source>
        <dbReference type="ARBA" id="ARBA00045709"/>
    </source>
</evidence>
<dbReference type="Pfam" id="PF12660">
    <property type="entry name" value="zf-TFIIIC"/>
    <property type="match status" value="1"/>
</dbReference>
<accession>A0A813U0J4</accession>
<organism evidence="28 30">
    <name type="scientific">Didymodactylos carnosus</name>
    <dbReference type="NCBI Taxonomy" id="1234261"/>
    <lineage>
        <taxon>Eukaryota</taxon>
        <taxon>Metazoa</taxon>
        <taxon>Spiralia</taxon>
        <taxon>Gnathifera</taxon>
        <taxon>Rotifera</taxon>
        <taxon>Eurotatoria</taxon>
        <taxon>Bdelloidea</taxon>
        <taxon>Philodinida</taxon>
        <taxon>Philodinidae</taxon>
        <taxon>Didymodactylos</taxon>
    </lineage>
</organism>
<evidence type="ECO:0000256" key="6">
    <source>
        <dbReference type="ARBA" id="ARBA00023136"/>
    </source>
</evidence>
<evidence type="ECO:0000256" key="26">
    <source>
        <dbReference type="SAM" id="Phobius"/>
    </source>
</evidence>
<feature type="compositionally biased region" description="Polar residues" evidence="25">
    <location>
        <begin position="1"/>
        <end position="14"/>
    </location>
</feature>
<comment type="subcellular location">
    <subcellularLocation>
        <location evidence="1">Lysosome membrane</location>
        <topology evidence="1">Multi-pass membrane protein</topology>
    </subcellularLocation>
</comment>
<feature type="transmembrane region" description="Helical" evidence="26">
    <location>
        <begin position="997"/>
        <end position="1014"/>
    </location>
</feature>
<comment type="catalytic activity">
    <reaction evidence="8">
        <text>L-lysyl-L-alanine(out) = L-lysyl-L-alanine(in)</text>
        <dbReference type="Rhea" id="RHEA:79399"/>
        <dbReference type="ChEBI" id="CHEBI:229954"/>
    </reaction>
</comment>
<evidence type="ECO:0000256" key="20">
    <source>
        <dbReference type="ARBA" id="ARBA00044924"/>
    </source>
</evidence>
<dbReference type="CDD" id="cd17340">
    <property type="entry name" value="MFS_MFSD1"/>
    <property type="match status" value="1"/>
</dbReference>
<dbReference type="AlphaFoldDB" id="A0A813U0J4"/>
<evidence type="ECO:0000256" key="3">
    <source>
        <dbReference type="ARBA" id="ARBA00022448"/>
    </source>
</evidence>
<dbReference type="InterPro" id="IPR024764">
    <property type="entry name" value="TFIIIC_Znf"/>
</dbReference>
<evidence type="ECO:0000256" key="18">
    <source>
        <dbReference type="ARBA" id="ARBA00044912"/>
    </source>
</evidence>
<sequence>MKAQRNVTTHQNGVDSVRKSSSSSISSVSTVISPLPQVPPLELYSFYEQEKVHIYDKLCSSVSLTCEIAYATSDGIFICSPKTYIQQTFTSNPQYPQENENYSSMMITRIHYPHIIDSPNSLAFQISSSAPSCQAFSLIKQWLKVLYEAYSNRPSSLSAFDRLLCHDTTQYRGYRTCMFLPCDLPYINGQNCLATITCLHELFIYEVLSCSKRYYESCTSKILFDLTTLLMNYLENHNSEYFPKNSNDKHDYRYLYTHLTSAITWINLALSSSPSTTLLFQLQYSGHLIIWEFDGMKCINSEPLAILDSCITKPLTMTWHKDEKLLVIVGKENKRVLIKMNCYEHKTPTTLYELKSVNMYIELNIFDIKQDEDENDSMNAEHLVMINYSKQQKTLIIEAKMNYCLIYKLEQNRLNDANPKSTAYSVCHCHLINSKMLHSNIIGFQILYSSDEQTVVIGCEDGSLYSLTMASPSADEISFDFKLIVTAQSKHYSPRKPLLCRHFTLMNNQLLLNRIFYSPIVNPNEKFGYVSCVVHIWPHHQQQQSLNSLLEQFLGKTTVPLWKSYDELALILYYLPKHRDQANQILKRFISPSIISQSSFYSLQRLCRLQSLLESTSLALNKNRKSQQVASETKLLQKYLSQLNQLLVTLFGTSKKKLTKSELCLYNCVESLVDESLTKITFILTCPLCNGQINNDNLSLFTCTCVNNHCWPRCNRTFLPLQFDKAQCCSLCERTIISLDPLDNQYENFANESSYYCYDNPAGLQDVMKDDLKISSSTFTAFYSWYSWPNVVLAAVGGVLIDKYLGVAFGAVLFSAFIVLGQIVFGFGGYLRSIWLMNAGRFIFGIGGESLASAQNAYAVNWFFGKQLNFVFGLQISFARVGSLINLNTIRPIYDSLGGHLSGPKQIGTTLLIAVSTCIISLICGLILWWLDTRRRRAMVEDNEIVADVRHFPASLYCVFIICVFYYISVFPFIAAAQLLFESKYNLSPAWANACNSLVYFMSAILSPILGYLVDRTGRNIFWLIGSIAATIVSHIMLAFLFIHPVVPLVIMGIAYSILAASLWPMVAFLVPKQMLGTAYGLMQSIQNLGLAVMNIFTGLILDAYGYFLLEIFFIICLEVALLAAAFLYIWNSVKKGILNDSTAERKLKAAQEEQEKIAVETSVGTIKSVVLKPEVDHSNDQTINS</sequence>
<evidence type="ECO:0000313" key="30">
    <source>
        <dbReference type="Proteomes" id="UP000663829"/>
    </source>
</evidence>
<evidence type="ECO:0000256" key="8">
    <source>
        <dbReference type="ARBA" id="ARBA00044876"/>
    </source>
</evidence>
<keyword evidence="4 26" id="KW-0812">Transmembrane</keyword>
<comment type="function">
    <text evidence="23">Lysosomal dipeptide uniporter that selectively exports lysine, arginine or histidine-containing dipeptides with a net positive charge from the lysosome lumen into the cytosol. Could play a role in a specific type of protein O-glycosylation indirectly regulating macrophages migration and tissue invasion. Also essential for liver homeostasis.</text>
</comment>
<reference evidence="28" key="1">
    <citation type="submission" date="2021-02" db="EMBL/GenBank/DDBJ databases">
        <authorList>
            <person name="Nowell W R."/>
        </authorList>
    </citation>
    <scope>NUCLEOTIDE SEQUENCE</scope>
</reference>
<dbReference type="Gene3D" id="1.20.1250.20">
    <property type="entry name" value="MFS general substrate transporter like domains"/>
    <property type="match status" value="2"/>
</dbReference>
<comment type="catalytic activity">
    <reaction evidence="11">
        <text>L-alpha-aminoacyl-L-histidine(out) = L-alpha-aminoacyl-L-histidine(in)</text>
        <dbReference type="Rhea" id="RHEA:79375"/>
        <dbReference type="ChEBI" id="CHEBI:229967"/>
    </reaction>
</comment>
<dbReference type="GO" id="GO:0005765">
    <property type="term" value="C:lysosomal membrane"/>
    <property type="evidence" value="ECO:0007669"/>
    <property type="project" value="UniProtKB-SubCell"/>
</dbReference>
<proteinExistence type="inferred from homology"/>
<evidence type="ECO:0000256" key="24">
    <source>
        <dbReference type="ARBA" id="ARBA00046376"/>
    </source>
</evidence>
<comment type="catalytic activity">
    <reaction evidence="13">
        <text>L-alpha-aminoacyl-L-lysine(out) = L-alpha-aminoacyl-L-lysine(in)</text>
        <dbReference type="Rhea" id="RHEA:79383"/>
        <dbReference type="ChEBI" id="CHEBI:229966"/>
    </reaction>
</comment>
<feature type="transmembrane region" description="Helical" evidence="26">
    <location>
        <begin position="1021"/>
        <end position="1043"/>
    </location>
</feature>
<feature type="transmembrane region" description="Helical" evidence="26">
    <location>
        <begin position="808"/>
        <end position="831"/>
    </location>
</feature>
<comment type="catalytic activity">
    <reaction evidence="19">
        <text>L-alanyl-L-lysine(out) = L-alanyl-L-lysine(in)</text>
        <dbReference type="Rhea" id="RHEA:79415"/>
        <dbReference type="ChEBI" id="CHEBI:192470"/>
    </reaction>
</comment>
<comment type="subunit">
    <text evidence="24">Homodimer. Interacts with lysosomal protein GLMP (via lumenal domain); the interaction starts while both proteins are still in the endoplasmic reticulum and is required for stabilization of MFSD1 in lysosomes but has no direct effect on its targeting to lysosomes or transporter activity.</text>
</comment>
<dbReference type="Proteomes" id="UP000681722">
    <property type="component" value="Unassembled WGS sequence"/>
</dbReference>
<dbReference type="InterPro" id="IPR052187">
    <property type="entry name" value="MFSD1"/>
</dbReference>
<dbReference type="GO" id="GO:0022857">
    <property type="term" value="F:transmembrane transporter activity"/>
    <property type="evidence" value="ECO:0007669"/>
    <property type="project" value="InterPro"/>
</dbReference>
<evidence type="ECO:0000256" key="17">
    <source>
        <dbReference type="ARBA" id="ARBA00044903"/>
    </source>
</evidence>
<dbReference type="OrthoDB" id="424834at2759"/>
<dbReference type="EMBL" id="CAJNOQ010000578">
    <property type="protein sequence ID" value="CAF0816773.1"/>
    <property type="molecule type" value="Genomic_DNA"/>
</dbReference>
<comment type="catalytic activity">
    <reaction evidence="14">
        <text>L-aspartyl-L-lysine(out) = L-aspartyl-L-lysine(in)</text>
        <dbReference type="Rhea" id="RHEA:79411"/>
        <dbReference type="ChEBI" id="CHEBI:229953"/>
    </reaction>
</comment>
<evidence type="ECO:0000256" key="7">
    <source>
        <dbReference type="ARBA" id="ARBA00023228"/>
    </source>
</evidence>
<feature type="transmembrane region" description="Helical" evidence="26">
    <location>
        <begin position="1082"/>
        <end position="1102"/>
    </location>
</feature>
<comment type="similarity">
    <text evidence="2">Belongs to the major facilitator superfamily.</text>
</comment>
<evidence type="ECO:0000313" key="28">
    <source>
        <dbReference type="EMBL" id="CAF0816773.1"/>
    </source>
</evidence>